<evidence type="ECO:0000256" key="3">
    <source>
        <dbReference type="ARBA" id="ARBA00022679"/>
    </source>
</evidence>
<dbReference type="EMBL" id="CP050501">
    <property type="protein sequence ID" value="QOP57133.1"/>
    <property type="molecule type" value="Genomic_DNA"/>
</dbReference>
<feature type="transmembrane region" description="Helical" evidence="4">
    <location>
        <begin position="430"/>
        <end position="450"/>
    </location>
</feature>
<sequence>MLKKITYQDAVNNRIFNDNVSKRIALVIPAHNEADTIGNVLKSVAEQVGIADHILDIFIALDNCTDGTEQEIAKYADQLNLYLFKTVNNKERKSGALNQVYRLFFGDLTSEALSDQHLRVVANIDAFVGMDADVYLAKDCLLTLYQELIEQYKTGAVSANYQCLLPESINAIPRNDPNREYLLKHGKFGGPLSRFYTVAQNVEFSTWTIKQKVNNHTAQIAGGQCSMFRPETLRDIYRHFKMNGIYSNESDTEDLLLTQQIREVGWQCKISDSARCYVDSMTTFRTLYNQRKKWQAGIIQYMTKAGVSTAYARQLWSQELLMGFNLLIRVMLVILIPVALMLHEFVWSYIWFLPILVSAMLNTVATIKTPNKRWTDVFFALTTIPAELTIWFKIIVHLSSWRDSFRIEKVDGWALQYQAENGTLKHNYNWLYIVMTLAVAIVVGFHFKWLSVDLLVTTVKPYLHAAFNILTYLTITTFVFMLFQLSKLRGHYRA</sequence>
<dbReference type="RefSeq" id="WP_193137552.1">
    <property type="nucleotide sequence ID" value="NZ_CP050501.1"/>
</dbReference>
<proteinExistence type="inferred from homology"/>
<gene>
    <name evidence="7" type="ORF">HCJ88_15205</name>
</gene>
<keyword evidence="4" id="KW-0472">Membrane</keyword>
<feature type="domain" description="Glycosyltransferase 2-like" evidence="5">
    <location>
        <begin position="26"/>
        <end position="175"/>
    </location>
</feature>
<evidence type="ECO:0000313" key="7">
    <source>
        <dbReference type="EMBL" id="QOP57133.1"/>
    </source>
</evidence>
<comment type="similarity">
    <text evidence="1">Belongs to the glycosyltransferase 2 family.</text>
</comment>
<dbReference type="Pfam" id="PF00535">
    <property type="entry name" value="Glycos_transf_2"/>
    <property type="match status" value="1"/>
</dbReference>
<evidence type="ECO:0000256" key="1">
    <source>
        <dbReference type="ARBA" id="ARBA00006739"/>
    </source>
</evidence>
<feature type="domain" description="Glycosyltransferase 2-like" evidence="6">
    <location>
        <begin position="209"/>
        <end position="357"/>
    </location>
</feature>
<dbReference type="CDD" id="cd06423">
    <property type="entry name" value="CESA_like"/>
    <property type="match status" value="1"/>
</dbReference>
<protein>
    <submittedName>
        <fullName evidence="7">Glycosyltransferase</fullName>
    </submittedName>
</protein>
<dbReference type="InterPro" id="IPR029044">
    <property type="entry name" value="Nucleotide-diphossugar_trans"/>
</dbReference>
<dbReference type="PANTHER" id="PTHR43630">
    <property type="entry name" value="POLY-BETA-1,6-N-ACETYL-D-GLUCOSAMINE SYNTHASE"/>
    <property type="match status" value="1"/>
</dbReference>
<keyword evidence="4" id="KW-1133">Transmembrane helix</keyword>
<feature type="transmembrane region" description="Helical" evidence="4">
    <location>
        <begin position="346"/>
        <end position="365"/>
    </location>
</feature>
<feature type="transmembrane region" description="Helical" evidence="4">
    <location>
        <begin position="377"/>
        <end position="396"/>
    </location>
</feature>
<dbReference type="SUPFAM" id="SSF53448">
    <property type="entry name" value="Nucleotide-diphospho-sugar transferases"/>
    <property type="match status" value="1"/>
</dbReference>
<evidence type="ECO:0000259" key="6">
    <source>
        <dbReference type="Pfam" id="PF13632"/>
    </source>
</evidence>
<accession>A0ABD7BXT2</accession>
<evidence type="ECO:0000259" key="5">
    <source>
        <dbReference type="Pfam" id="PF00535"/>
    </source>
</evidence>
<keyword evidence="2" id="KW-0328">Glycosyltransferase</keyword>
<dbReference type="Pfam" id="PF13632">
    <property type="entry name" value="Glyco_trans_2_3"/>
    <property type="match status" value="1"/>
</dbReference>
<evidence type="ECO:0000313" key="8">
    <source>
        <dbReference type="Proteomes" id="UP000593972"/>
    </source>
</evidence>
<evidence type="ECO:0000256" key="4">
    <source>
        <dbReference type="SAM" id="Phobius"/>
    </source>
</evidence>
<evidence type="ECO:0000256" key="2">
    <source>
        <dbReference type="ARBA" id="ARBA00022676"/>
    </source>
</evidence>
<feature type="transmembrane region" description="Helical" evidence="4">
    <location>
        <begin position="462"/>
        <end position="483"/>
    </location>
</feature>
<dbReference type="Gene3D" id="3.90.550.10">
    <property type="entry name" value="Spore Coat Polysaccharide Biosynthesis Protein SpsA, Chain A"/>
    <property type="match status" value="1"/>
</dbReference>
<name>A0ABD7BXT2_LACPA</name>
<dbReference type="AlphaFoldDB" id="A0ABD7BXT2"/>
<dbReference type="Proteomes" id="UP000593972">
    <property type="component" value="Plasmid pLPCN-1"/>
</dbReference>
<organism evidence="7 8">
    <name type="scientific">Lacticaseibacillus paracasei</name>
    <name type="common">Lactobacillus paracasei</name>
    <dbReference type="NCBI Taxonomy" id="1597"/>
    <lineage>
        <taxon>Bacteria</taxon>
        <taxon>Bacillati</taxon>
        <taxon>Bacillota</taxon>
        <taxon>Bacilli</taxon>
        <taxon>Lactobacillales</taxon>
        <taxon>Lactobacillaceae</taxon>
        <taxon>Lacticaseibacillus</taxon>
    </lineage>
</organism>
<keyword evidence="7" id="KW-0614">Plasmid</keyword>
<feature type="transmembrane region" description="Helical" evidence="4">
    <location>
        <begin position="320"/>
        <end position="340"/>
    </location>
</feature>
<keyword evidence="4" id="KW-0812">Transmembrane</keyword>
<dbReference type="PANTHER" id="PTHR43630:SF1">
    <property type="entry name" value="POLY-BETA-1,6-N-ACETYL-D-GLUCOSAMINE SYNTHASE"/>
    <property type="match status" value="1"/>
</dbReference>
<dbReference type="GO" id="GO:0016757">
    <property type="term" value="F:glycosyltransferase activity"/>
    <property type="evidence" value="ECO:0007669"/>
    <property type="project" value="UniProtKB-KW"/>
</dbReference>
<dbReference type="InterPro" id="IPR001173">
    <property type="entry name" value="Glyco_trans_2-like"/>
</dbReference>
<keyword evidence="3" id="KW-0808">Transferase</keyword>
<geneLocation type="plasmid" evidence="7 8">
    <name>pLPCN-1</name>
</geneLocation>
<reference evidence="7 8" key="1">
    <citation type="submission" date="2020-03" db="EMBL/GenBank/DDBJ databases">
        <title>Complete genome sequence of Lactobacillus paracasei strain NFFJ04, isolated from animal feed.</title>
        <authorList>
            <person name="Jung J.Y."/>
        </authorList>
    </citation>
    <scope>NUCLEOTIDE SEQUENCE [LARGE SCALE GENOMIC DNA]</scope>
    <source>
        <strain evidence="7 8">NFFJ04</strain>
        <plasmid evidence="7 8">pLPCN-1</plasmid>
    </source>
</reference>